<evidence type="ECO:0000313" key="2">
    <source>
        <dbReference type="Proteomes" id="UP001172386"/>
    </source>
</evidence>
<name>A0ACC3A9Z9_9EURO</name>
<dbReference type="EMBL" id="JAPDRQ010000055">
    <property type="protein sequence ID" value="KAJ9658080.1"/>
    <property type="molecule type" value="Genomic_DNA"/>
</dbReference>
<keyword evidence="2" id="KW-1185">Reference proteome</keyword>
<evidence type="ECO:0000313" key="1">
    <source>
        <dbReference type="EMBL" id="KAJ9658080.1"/>
    </source>
</evidence>
<comment type="caution">
    <text evidence="1">The sequence shown here is derived from an EMBL/GenBank/DDBJ whole genome shotgun (WGS) entry which is preliminary data.</text>
</comment>
<dbReference type="Proteomes" id="UP001172386">
    <property type="component" value="Unassembled WGS sequence"/>
</dbReference>
<protein>
    <submittedName>
        <fullName evidence="1">Uncharacterized protein</fullName>
    </submittedName>
</protein>
<proteinExistence type="predicted"/>
<reference evidence="1" key="1">
    <citation type="submission" date="2022-10" db="EMBL/GenBank/DDBJ databases">
        <title>Culturing micro-colonial fungi from biological soil crusts in the Mojave desert and describing Neophaeococcomyces mojavensis, and introducing the new genera and species Taxawa tesnikishii.</title>
        <authorList>
            <person name="Kurbessoian T."/>
            <person name="Stajich J.E."/>
        </authorList>
    </citation>
    <scope>NUCLEOTIDE SEQUENCE</scope>
    <source>
        <strain evidence="1">JES_112</strain>
    </source>
</reference>
<accession>A0ACC3A9Z9</accession>
<organism evidence="1 2">
    <name type="scientific">Neophaeococcomyces mojaviensis</name>
    <dbReference type="NCBI Taxonomy" id="3383035"/>
    <lineage>
        <taxon>Eukaryota</taxon>
        <taxon>Fungi</taxon>
        <taxon>Dikarya</taxon>
        <taxon>Ascomycota</taxon>
        <taxon>Pezizomycotina</taxon>
        <taxon>Eurotiomycetes</taxon>
        <taxon>Chaetothyriomycetidae</taxon>
        <taxon>Chaetothyriales</taxon>
        <taxon>Chaetothyriales incertae sedis</taxon>
        <taxon>Neophaeococcomyces</taxon>
    </lineage>
</organism>
<sequence>MLGWLYRCTQDFDGTLPASDFNGTEPKRLDNDAQLYTLNASIIQAAADGHYDDRELELLWKQKREVRRTIQQIRPNTTSSTASTASSSAYSLPASTTTSTVRTSDTELDSFNDLIQCRSTLQPIQEVHPDLEAATIELRPLPCAKPSVATPCTFRVCHNCRPVYRDRAWQSIDDILQNPYKAPPKHEIDNRRISNLHLVMNIASMKPGQRFYLQRQYDIESTRSQRNSRTEFVDTVQRLLRNKDNMPEEVTNIIRVSEAYDYGALLASESSASSTYASDDSDQPKNSRVPLYLRRGFERFSSITLPPKSASSQYAESSGLSPRTIDSTVSSPAILEQTDNSNGNDKNVAPRNARETRLIAKTFHLEKTPKATMRFPID</sequence>
<gene>
    <name evidence="1" type="ORF">H2198_003918</name>
</gene>